<dbReference type="InterPro" id="IPR001845">
    <property type="entry name" value="HTH_ArsR_DNA-bd_dom"/>
</dbReference>
<dbReference type="InterPro" id="IPR036390">
    <property type="entry name" value="WH_DNA-bd_sf"/>
</dbReference>
<proteinExistence type="predicted"/>
<dbReference type="RefSeq" id="WP_345522587.1">
    <property type="nucleotide sequence ID" value="NZ_BAABKM010000002.1"/>
</dbReference>
<dbReference type="Gene3D" id="1.10.10.10">
    <property type="entry name" value="Winged helix-like DNA-binding domain superfamily/Winged helix DNA-binding domain"/>
    <property type="match status" value="1"/>
</dbReference>
<dbReference type="InterPro" id="IPR051081">
    <property type="entry name" value="HTH_MetalResp_TranReg"/>
</dbReference>
<dbReference type="EMBL" id="BAABKM010000002">
    <property type="protein sequence ID" value="GAA4712107.1"/>
    <property type="molecule type" value="Genomic_DNA"/>
</dbReference>
<evidence type="ECO:0000313" key="6">
    <source>
        <dbReference type="Proteomes" id="UP001499974"/>
    </source>
</evidence>
<gene>
    <name evidence="5" type="ORF">GCM10023349_33920</name>
</gene>
<name>A0ABP8XPZ3_9ACTN</name>
<evidence type="ECO:0000313" key="5">
    <source>
        <dbReference type="EMBL" id="GAA4712107.1"/>
    </source>
</evidence>
<sequence length="183" mass="20208">MTSIETLRAFHHPTRRRMVDYLYLHGPTQVGTLARELGEQVGSISHHLRMLERAGVVAPAPELATDGRTSWWRLEQSSVSWSVDDFAGDAAAMVAATAAERLNIDHQLGKLAAWKRAATKADPEWRQAAFTTDFLALATPDELAALHEALNEVARSWRAGIDPDDGAVREPVFVYAHGFPTRP</sequence>
<feature type="domain" description="HTH arsR-type" evidence="4">
    <location>
        <begin position="5"/>
        <end position="92"/>
    </location>
</feature>
<evidence type="ECO:0000256" key="1">
    <source>
        <dbReference type="ARBA" id="ARBA00023015"/>
    </source>
</evidence>
<dbReference type="SUPFAM" id="SSF46785">
    <property type="entry name" value="Winged helix' DNA-binding domain"/>
    <property type="match status" value="1"/>
</dbReference>
<protein>
    <submittedName>
        <fullName evidence="5">Helix-turn-helix domain-containing protein</fullName>
    </submittedName>
</protein>
<evidence type="ECO:0000256" key="2">
    <source>
        <dbReference type="ARBA" id="ARBA00023125"/>
    </source>
</evidence>
<evidence type="ECO:0000256" key="3">
    <source>
        <dbReference type="ARBA" id="ARBA00023163"/>
    </source>
</evidence>
<keyword evidence="2" id="KW-0238">DNA-binding</keyword>
<evidence type="ECO:0000259" key="4">
    <source>
        <dbReference type="SMART" id="SM00418"/>
    </source>
</evidence>
<dbReference type="PANTHER" id="PTHR33154">
    <property type="entry name" value="TRANSCRIPTIONAL REGULATOR, ARSR FAMILY"/>
    <property type="match status" value="1"/>
</dbReference>
<dbReference type="InterPro" id="IPR036388">
    <property type="entry name" value="WH-like_DNA-bd_sf"/>
</dbReference>
<accession>A0ABP8XPZ3</accession>
<comment type="caution">
    <text evidence="5">The sequence shown here is derived from an EMBL/GenBank/DDBJ whole genome shotgun (WGS) entry which is preliminary data.</text>
</comment>
<dbReference type="InterPro" id="IPR011991">
    <property type="entry name" value="ArsR-like_HTH"/>
</dbReference>
<dbReference type="CDD" id="cd00090">
    <property type="entry name" value="HTH_ARSR"/>
    <property type="match status" value="1"/>
</dbReference>
<dbReference type="SMART" id="SM00418">
    <property type="entry name" value="HTH_ARSR"/>
    <property type="match status" value="1"/>
</dbReference>
<keyword evidence="3" id="KW-0804">Transcription</keyword>
<keyword evidence="1" id="KW-0805">Transcription regulation</keyword>
<dbReference type="Pfam" id="PF01022">
    <property type="entry name" value="HTH_5"/>
    <property type="match status" value="1"/>
</dbReference>
<reference evidence="6" key="1">
    <citation type="journal article" date="2019" name="Int. J. Syst. Evol. Microbiol.">
        <title>The Global Catalogue of Microorganisms (GCM) 10K type strain sequencing project: providing services to taxonomists for standard genome sequencing and annotation.</title>
        <authorList>
            <consortium name="The Broad Institute Genomics Platform"/>
            <consortium name="The Broad Institute Genome Sequencing Center for Infectious Disease"/>
            <person name="Wu L."/>
            <person name="Ma J."/>
        </authorList>
    </citation>
    <scope>NUCLEOTIDE SEQUENCE [LARGE SCALE GENOMIC DNA]</scope>
    <source>
        <strain evidence="6">JCM 18531</strain>
    </source>
</reference>
<dbReference type="Proteomes" id="UP001499974">
    <property type="component" value="Unassembled WGS sequence"/>
</dbReference>
<dbReference type="PANTHER" id="PTHR33154:SF33">
    <property type="entry name" value="TRANSCRIPTIONAL REPRESSOR SDPR"/>
    <property type="match status" value="1"/>
</dbReference>
<organism evidence="5 6">
    <name type="scientific">Nocardioides conyzicola</name>
    <dbReference type="NCBI Taxonomy" id="1651781"/>
    <lineage>
        <taxon>Bacteria</taxon>
        <taxon>Bacillati</taxon>
        <taxon>Actinomycetota</taxon>
        <taxon>Actinomycetes</taxon>
        <taxon>Propionibacteriales</taxon>
        <taxon>Nocardioidaceae</taxon>
        <taxon>Nocardioides</taxon>
    </lineage>
</organism>
<keyword evidence="6" id="KW-1185">Reference proteome</keyword>